<evidence type="ECO:0000256" key="1">
    <source>
        <dbReference type="ARBA" id="ARBA00010923"/>
    </source>
</evidence>
<dbReference type="InterPro" id="IPR051212">
    <property type="entry name" value="Type-I_RE_S_subunit"/>
</dbReference>
<comment type="similarity">
    <text evidence="1">Belongs to the type-I restriction system S methylase family.</text>
</comment>
<dbReference type="PANTHER" id="PTHR43140">
    <property type="entry name" value="TYPE-1 RESTRICTION ENZYME ECOKI SPECIFICITY PROTEIN"/>
    <property type="match status" value="1"/>
</dbReference>
<keyword evidence="2" id="KW-0680">Restriction system</keyword>
<dbReference type="SUPFAM" id="SSF116734">
    <property type="entry name" value="DNA methylase specificity domain"/>
    <property type="match status" value="2"/>
</dbReference>
<dbReference type="InterPro" id="IPR044946">
    <property type="entry name" value="Restrct_endonuc_typeI_TRD_sf"/>
</dbReference>
<keyword evidence="6" id="KW-0255">Endonuclease</keyword>
<dbReference type="Gene3D" id="3.90.220.20">
    <property type="entry name" value="DNA methylase specificity domains"/>
    <property type="match status" value="2"/>
</dbReference>
<gene>
    <name evidence="6" type="ORF">CTM94_10465</name>
</gene>
<name>A0ABX5GFT5_PHOLE</name>
<dbReference type="CDD" id="cd17246">
    <property type="entry name" value="RMtype1_S_SonII-TRD2-CR2_like"/>
    <property type="match status" value="1"/>
</dbReference>
<evidence type="ECO:0000313" key="6">
    <source>
        <dbReference type="EMBL" id="PSV82204.1"/>
    </source>
</evidence>
<dbReference type="PANTHER" id="PTHR43140:SF1">
    <property type="entry name" value="TYPE I RESTRICTION ENZYME ECOKI SPECIFICITY SUBUNIT"/>
    <property type="match status" value="1"/>
</dbReference>
<dbReference type="RefSeq" id="WP_045063449.1">
    <property type="nucleotide sequence ID" value="NZ_CP131601.1"/>
</dbReference>
<dbReference type="InterPro" id="IPR000055">
    <property type="entry name" value="Restrct_endonuc_typeI_TRD"/>
</dbReference>
<evidence type="ECO:0000313" key="7">
    <source>
        <dbReference type="Proteomes" id="UP000241566"/>
    </source>
</evidence>
<evidence type="ECO:0000256" key="2">
    <source>
        <dbReference type="ARBA" id="ARBA00022747"/>
    </source>
</evidence>
<keyword evidence="4" id="KW-0175">Coiled coil</keyword>
<accession>A0ABX5GFT5</accession>
<feature type="coiled-coil region" evidence="4">
    <location>
        <begin position="403"/>
        <end position="477"/>
    </location>
</feature>
<dbReference type="Pfam" id="PF01420">
    <property type="entry name" value="Methylase_S"/>
    <property type="match status" value="2"/>
</dbReference>
<feature type="domain" description="Type I restriction modification DNA specificity" evidence="5">
    <location>
        <begin position="235"/>
        <end position="411"/>
    </location>
</feature>
<keyword evidence="6" id="KW-0378">Hydrolase</keyword>
<dbReference type="GO" id="GO:0004519">
    <property type="term" value="F:endonuclease activity"/>
    <property type="evidence" value="ECO:0007669"/>
    <property type="project" value="UniProtKB-KW"/>
</dbReference>
<keyword evidence="6" id="KW-0540">Nuclease</keyword>
<reference evidence="6 7" key="1">
    <citation type="submission" date="2018-01" db="EMBL/GenBank/DDBJ databases">
        <title>Whole genome sequencing of Histamine producing bacteria.</title>
        <authorList>
            <person name="Butler K."/>
        </authorList>
    </citation>
    <scope>NUCLEOTIDE SEQUENCE [LARGE SCALE GENOMIC DNA]</scope>
    <source>
        <strain evidence="6 7">ATCC 25521</strain>
    </source>
</reference>
<keyword evidence="7" id="KW-1185">Reference proteome</keyword>
<dbReference type="Proteomes" id="UP000241566">
    <property type="component" value="Unassembled WGS sequence"/>
</dbReference>
<organism evidence="6 7">
    <name type="scientific">Photobacterium leiognathi</name>
    <dbReference type="NCBI Taxonomy" id="553611"/>
    <lineage>
        <taxon>Bacteria</taxon>
        <taxon>Pseudomonadati</taxon>
        <taxon>Pseudomonadota</taxon>
        <taxon>Gammaproteobacteria</taxon>
        <taxon>Vibrionales</taxon>
        <taxon>Vibrionaceae</taxon>
        <taxon>Photobacterium</taxon>
    </lineage>
</organism>
<evidence type="ECO:0000259" key="5">
    <source>
        <dbReference type="Pfam" id="PF01420"/>
    </source>
</evidence>
<dbReference type="EMBL" id="PYOI01000013">
    <property type="protein sequence ID" value="PSV82204.1"/>
    <property type="molecule type" value="Genomic_DNA"/>
</dbReference>
<dbReference type="CDD" id="cd17262">
    <property type="entry name" value="RMtype1_S_Aco12261I-TRD2-CR2"/>
    <property type="match status" value="1"/>
</dbReference>
<comment type="caution">
    <text evidence="6">The sequence shown here is derived from an EMBL/GenBank/DDBJ whole genome shotgun (WGS) entry which is preliminary data.</text>
</comment>
<protein>
    <submittedName>
        <fullName evidence="6">Type I restriction endonuclease subunit S</fullName>
    </submittedName>
</protein>
<keyword evidence="3" id="KW-0238">DNA-binding</keyword>
<sequence length="478" mass="53370">MSELPKGWVGSTIGEACLIENGLRKPISLKERAGCQGDFPYYGATGVIDYLNSYTHEGEYVLIGEDGANLLSKSKPLAFIANGRYWVNNHAHTLRCLADSPNLYLEKYFNSLSLESWVTGSAQPKLTKKNLESIPYPLAPLAEQKRIVEKLDEVLAQVDTIKARLDGIPALLKRFRQSVLASAVSGKLTEEWRKDNESGCPQQEVESIIESRKTLVTKRMQVPQEHLKNEEYPIPEDWKWVSLDSLSSKIVDGVHHKPEYVDEGVPFMSVKDIKGGKIYFDNCKYVSLETHDEIHPRCNPEKGDLLVTKSGTIGRTAIIKTDEIFDLFVSVALIKPASKKVNMEFINIALMHWVNSIDVSSRVVGTAIKNLHLRDMRVLAVPFAPLTEQKEIVRLVDQYFAFADTVEAQVKKAQARVDNLTQSILAKAFRGELVAQDPNDEPADKLLERISAARKEAEALAKTAKKAEAAKKRAAKSV</sequence>
<feature type="domain" description="Type I restriction modification DNA specificity" evidence="5">
    <location>
        <begin position="5"/>
        <end position="168"/>
    </location>
</feature>
<evidence type="ECO:0000256" key="3">
    <source>
        <dbReference type="ARBA" id="ARBA00023125"/>
    </source>
</evidence>
<evidence type="ECO:0000256" key="4">
    <source>
        <dbReference type="SAM" id="Coils"/>
    </source>
</evidence>
<proteinExistence type="inferred from homology"/>